<dbReference type="GeneID" id="22911436"/>
<dbReference type="RefSeq" id="XP_011129315.1">
    <property type="nucleotide sequence ID" value="XM_011131013.1"/>
</dbReference>
<feature type="region of interest" description="Disordered" evidence="2">
    <location>
        <begin position="345"/>
        <end position="376"/>
    </location>
</feature>
<accession>A0A023BAN4</accession>
<feature type="region of interest" description="Disordered" evidence="2">
    <location>
        <begin position="129"/>
        <end position="148"/>
    </location>
</feature>
<dbReference type="EMBL" id="AFNH02000281">
    <property type="protein sequence ID" value="EZG78409.1"/>
    <property type="molecule type" value="Genomic_DNA"/>
</dbReference>
<protein>
    <submittedName>
        <fullName evidence="3">Uncharacterized protein</fullName>
    </submittedName>
</protein>
<gene>
    <name evidence="3" type="ORF">GNI_036690</name>
</gene>
<feature type="compositionally biased region" description="Polar residues" evidence="2">
    <location>
        <begin position="359"/>
        <end position="370"/>
    </location>
</feature>
<name>A0A023BAN4_GRENI</name>
<evidence type="ECO:0000256" key="1">
    <source>
        <dbReference type="SAM" id="Coils"/>
    </source>
</evidence>
<reference evidence="3" key="1">
    <citation type="submission" date="2013-12" db="EMBL/GenBank/DDBJ databases">
        <authorList>
            <person name="Omoto C.K."/>
            <person name="Sibley D."/>
            <person name="Venepally P."/>
            <person name="Hadjithomas M."/>
            <person name="Karamycheva S."/>
            <person name="Brunk B."/>
            <person name="Roos D."/>
            <person name="Caler E."/>
            <person name="Lorenzi H."/>
        </authorList>
    </citation>
    <scope>NUCLEOTIDE SEQUENCE</scope>
</reference>
<dbReference type="Proteomes" id="UP000019763">
    <property type="component" value="Unassembled WGS sequence"/>
</dbReference>
<keyword evidence="4" id="KW-1185">Reference proteome</keyword>
<dbReference type="VEuPathDB" id="CryptoDB:GNI_036690"/>
<dbReference type="AlphaFoldDB" id="A0A023BAN4"/>
<evidence type="ECO:0000313" key="4">
    <source>
        <dbReference type="Proteomes" id="UP000019763"/>
    </source>
</evidence>
<organism evidence="3 4">
    <name type="scientific">Gregarina niphandrodes</name>
    <name type="common">Septate eugregarine</name>
    <dbReference type="NCBI Taxonomy" id="110365"/>
    <lineage>
        <taxon>Eukaryota</taxon>
        <taxon>Sar</taxon>
        <taxon>Alveolata</taxon>
        <taxon>Apicomplexa</taxon>
        <taxon>Conoidasida</taxon>
        <taxon>Gregarinasina</taxon>
        <taxon>Eugregarinorida</taxon>
        <taxon>Gregarinidae</taxon>
        <taxon>Gregarina</taxon>
    </lineage>
</organism>
<feature type="coiled-coil region" evidence="1">
    <location>
        <begin position="40"/>
        <end position="67"/>
    </location>
</feature>
<evidence type="ECO:0000313" key="3">
    <source>
        <dbReference type="EMBL" id="EZG78409.1"/>
    </source>
</evidence>
<evidence type="ECO:0000256" key="2">
    <source>
        <dbReference type="SAM" id="MobiDB-lite"/>
    </source>
</evidence>
<comment type="caution">
    <text evidence="3">The sequence shown here is derived from an EMBL/GenBank/DDBJ whole genome shotgun (WGS) entry which is preliminary data.</text>
</comment>
<keyword evidence="1" id="KW-0175">Coiled coil</keyword>
<sequence length="694" mass="76218">MLLTDLLFRNDLELDVKLLELESAKSGCIERYDYLAVTHHQRLTESLERLQKNRARAQDLKEKTSTVIGHLQDALETEAPVVADLSMVSNSADRVLKQLFNDLRYSTIMKDVDEIRRLIDRIEEIVPTTQSSTTQSSTTQTSSTTAITQSNLMTVSRHRKELEAKMMSQIQCTFMILLQTIVDIPNNCVMAYLQSLEVLSRYTEVGKGCQNLREWLIYAHLQKLTSTDIELRAVVSATYDDVLWWLNDVTQSLLVFQGHAEVLARAEDPADPARLSERLCSDFIAQVLPTVDKVLDLVSRQFSQDFVRYRYAHTFLTIDFAKRSIVDQESELSVLDPKISGFENATSSSGQASAAPGNPASNVSGSNAPTGGSGLAKTSRAGEGAYIFSPLAGSGVPDVNLIQKFTERISCLSHVSWRLYGVDSLLVLIPTFEKLIIGLLAAKNESACRQCRSELATWAKMPAVTRECLLAISSPATSPASRPEQAASSADTSVANEGVNEVGTLPTRAVEGAVVEGIAVEGSPLVEAGACTPGATAVPREAMSALACLRDQLGELQNVVPLAVWLESHLECLNGLGCYLSLVGNAADGLVEMVVEVNFECLRRFLLVFKSEAMTILQNDKTKLPVFSDLAQLISMNLIPISLNAEHLVLRNAVQTNRLLLARRNAILKLVATRVCRIALRENPLIDQESFLYK</sequence>
<proteinExistence type="predicted"/>